<feature type="region of interest" description="Disordered" evidence="1">
    <location>
        <begin position="130"/>
        <end position="196"/>
    </location>
</feature>
<keyword evidence="3" id="KW-1185">Reference proteome</keyword>
<accession>A0ABD3M612</accession>
<evidence type="ECO:0000313" key="3">
    <source>
        <dbReference type="Proteomes" id="UP001530293"/>
    </source>
</evidence>
<feature type="compositionally biased region" description="Polar residues" evidence="1">
    <location>
        <begin position="182"/>
        <end position="191"/>
    </location>
</feature>
<gene>
    <name evidence="2" type="ORF">ACHAWU_004268</name>
</gene>
<feature type="region of interest" description="Disordered" evidence="1">
    <location>
        <begin position="50"/>
        <end position="103"/>
    </location>
</feature>
<feature type="compositionally biased region" description="Basic and acidic residues" evidence="1">
    <location>
        <begin position="141"/>
        <end position="151"/>
    </location>
</feature>
<organism evidence="2 3">
    <name type="scientific">Discostella pseudostelligera</name>
    <dbReference type="NCBI Taxonomy" id="259834"/>
    <lineage>
        <taxon>Eukaryota</taxon>
        <taxon>Sar</taxon>
        <taxon>Stramenopiles</taxon>
        <taxon>Ochrophyta</taxon>
        <taxon>Bacillariophyta</taxon>
        <taxon>Coscinodiscophyceae</taxon>
        <taxon>Thalassiosirophycidae</taxon>
        <taxon>Stephanodiscales</taxon>
        <taxon>Stephanodiscaceae</taxon>
        <taxon>Discostella</taxon>
    </lineage>
</organism>
<sequence>MDIHDSDINAWRRVHRQLTLALIQSRDNIAAELTQRRYLLEEMNRCKALNNNMQQKSPTPGNTSSSTTKPKKAAPVSKKEKAKVAAPAPAPKPKKSKPPTTPIATVGDYIKVAEKMSPAMKDLSKIVAPKAKPSKVKAKQAKKDLKTKESDAVVGTAPATPAAAATTTTTTTPSSSSLPPSNMNTGTAMTASSSSQSYNEQLSNTMNVSADVINGGELLMSNLRFAGMAAASAAAQPMGQVFYPPGAAAAAGAQYGLYGDMSTLGRTGLGIATPEQMGLAFHLIQHMNQNTNNNAANNHGEGNNI</sequence>
<evidence type="ECO:0000256" key="1">
    <source>
        <dbReference type="SAM" id="MobiDB-lite"/>
    </source>
</evidence>
<reference evidence="2 3" key="1">
    <citation type="submission" date="2024-10" db="EMBL/GenBank/DDBJ databases">
        <title>Updated reference genomes for cyclostephanoid diatoms.</title>
        <authorList>
            <person name="Roberts W.R."/>
            <person name="Alverson A.J."/>
        </authorList>
    </citation>
    <scope>NUCLEOTIDE SEQUENCE [LARGE SCALE GENOMIC DNA]</scope>
    <source>
        <strain evidence="2 3">AJA232-27</strain>
    </source>
</reference>
<name>A0ABD3M612_9STRA</name>
<feature type="compositionally biased region" description="Low complexity" evidence="1">
    <location>
        <begin position="56"/>
        <end position="76"/>
    </location>
</feature>
<protein>
    <submittedName>
        <fullName evidence="2">Uncharacterized protein</fullName>
    </submittedName>
</protein>
<feature type="compositionally biased region" description="Low complexity" evidence="1">
    <location>
        <begin position="156"/>
        <end position="181"/>
    </location>
</feature>
<dbReference type="AlphaFoldDB" id="A0ABD3M612"/>
<comment type="caution">
    <text evidence="2">The sequence shown here is derived from an EMBL/GenBank/DDBJ whole genome shotgun (WGS) entry which is preliminary data.</text>
</comment>
<dbReference type="Proteomes" id="UP001530293">
    <property type="component" value="Unassembled WGS sequence"/>
</dbReference>
<evidence type="ECO:0000313" key="2">
    <source>
        <dbReference type="EMBL" id="KAL3758303.1"/>
    </source>
</evidence>
<proteinExistence type="predicted"/>
<dbReference type="EMBL" id="JALLBG020000234">
    <property type="protein sequence ID" value="KAL3758303.1"/>
    <property type="molecule type" value="Genomic_DNA"/>
</dbReference>